<evidence type="ECO:0000313" key="3">
    <source>
        <dbReference type="Proteomes" id="UP001596200"/>
    </source>
</evidence>
<dbReference type="RefSeq" id="WP_344507418.1">
    <property type="nucleotide sequence ID" value="NZ_BAAATU010000001.1"/>
</dbReference>
<keyword evidence="3" id="KW-1185">Reference proteome</keyword>
<keyword evidence="1" id="KW-1133">Transmembrane helix</keyword>
<reference evidence="3" key="1">
    <citation type="journal article" date="2019" name="Int. J. Syst. Evol. Microbiol.">
        <title>The Global Catalogue of Microorganisms (GCM) 10K type strain sequencing project: providing services to taxonomists for standard genome sequencing and annotation.</title>
        <authorList>
            <consortium name="The Broad Institute Genomics Platform"/>
            <consortium name="The Broad Institute Genome Sequencing Center for Infectious Disease"/>
            <person name="Wu L."/>
            <person name="Ma J."/>
        </authorList>
    </citation>
    <scope>NUCLEOTIDE SEQUENCE [LARGE SCALE GENOMIC DNA]</scope>
    <source>
        <strain evidence="3">JCM 4147</strain>
    </source>
</reference>
<dbReference type="Proteomes" id="UP001596200">
    <property type="component" value="Unassembled WGS sequence"/>
</dbReference>
<protein>
    <submittedName>
        <fullName evidence="2">ABC transporter permease</fullName>
    </submittedName>
</protein>
<keyword evidence="1" id="KW-0812">Transmembrane</keyword>
<accession>A0ABW1GUV7</accession>
<feature type="transmembrane region" description="Helical" evidence="1">
    <location>
        <begin position="298"/>
        <end position="316"/>
    </location>
</feature>
<dbReference type="EMBL" id="JBHSPU010000026">
    <property type="protein sequence ID" value="MFC5917372.1"/>
    <property type="molecule type" value="Genomic_DNA"/>
</dbReference>
<comment type="caution">
    <text evidence="2">The sequence shown here is derived from an EMBL/GenBank/DDBJ whole genome shotgun (WGS) entry which is preliminary data.</text>
</comment>
<keyword evidence="1" id="KW-0472">Membrane</keyword>
<organism evidence="2 3">
    <name type="scientific">Streptomyces pulveraceus</name>
    <dbReference type="NCBI Taxonomy" id="68258"/>
    <lineage>
        <taxon>Bacteria</taxon>
        <taxon>Bacillati</taxon>
        <taxon>Actinomycetota</taxon>
        <taxon>Actinomycetes</taxon>
        <taxon>Kitasatosporales</taxon>
        <taxon>Streptomycetaceae</taxon>
        <taxon>Streptomyces</taxon>
    </lineage>
</organism>
<evidence type="ECO:0000256" key="1">
    <source>
        <dbReference type="SAM" id="Phobius"/>
    </source>
</evidence>
<proteinExistence type="predicted"/>
<feature type="transmembrane region" description="Helical" evidence="1">
    <location>
        <begin position="200"/>
        <end position="218"/>
    </location>
</feature>
<gene>
    <name evidence="2" type="ORF">ACFP1B_28680</name>
</gene>
<feature type="transmembrane region" description="Helical" evidence="1">
    <location>
        <begin position="126"/>
        <end position="151"/>
    </location>
</feature>
<feature type="transmembrane region" description="Helical" evidence="1">
    <location>
        <begin position="171"/>
        <end position="193"/>
    </location>
</feature>
<feature type="transmembrane region" description="Helical" evidence="1">
    <location>
        <begin position="83"/>
        <end position="105"/>
    </location>
</feature>
<name>A0ABW1GUV7_9ACTN</name>
<feature type="transmembrane region" description="Helical" evidence="1">
    <location>
        <begin position="21"/>
        <end position="42"/>
    </location>
</feature>
<sequence>MSAIALRGPERVVIHQHRRALWSAGALALMGVAVVVAAWLWASSASDTFAGSGCSVENTVRGCGDTVRAFLDTELRFSRAVDYAGLAMMVLPACVGMFVAGPLVGRELESGTYQTSWSQSVSPARWLAARLAVPAVLTLAGVSVLSAFSAWAWSRAKGTYYPRGDWYEREVYGAMGTAPVGYALCVLALGALAGLLLRRTVAAMVVTVLAYVPLVMVLNRVREDLWPTARFLGGDRPGGDAWPVDSGMLTASGRAIRLKDCSGGAGDTAACMRDRGGVTAFADYHPASHFWPLQLVETGILLALAALAVALAFRVLRRRHG</sequence>
<evidence type="ECO:0000313" key="2">
    <source>
        <dbReference type="EMBL" id="MFC5917372.1"/>
    </source>
</evidence>